<accession>A0A062V962</accession>
<dbReference type="Pfam" id="PF03692">
    <property type="entry name" value="CxxCxxCC"/>
    <property type="match status" value="1"/>
</dbReference>
<keyword evidence="2" id="KW-1185">Reference proteome</keyword>
<name>A0A062V962_9EURY</name>
<dbReference type="PANTHER" id="PTHR35866">
    <property type="entry name" value="PUTATIVE-RELATED"/>
    <property type="match status" value="1"/>
</dbReference>
<dbReference type="PANTHER" id="PTHR35866:SF2">
    <property type="entry name" value="YKGJ FAMILY CYSTEINE CLUSTER PROTEIN"/>
    <property type="match status" value="1"/>
</dbReference>
<sequence>MMKETKIRNLRGELDEAIRIDERQLADSIRAIGFRCRKCAQCCRAEHGDNTVSIFPFEIRRICERTGLEPEDIVTPTPSLDTDSEGNIHTFEWVLRKDGDCIFLKSGLCKIYECRPYICKTYPFYLLEGRLMVSECMGLGGVISSEESQRIATLLKERYITEIKESILLLERFNGFNGFNGLNCLNPDSMRNICVHDSEGEHWVPERDKIRLI</sequence>
<dbReference type="RefSeq" id="WP_048088267.1">
    <property type="nucleotide sequence ID" value="NZ_JMIY01000001.1"/>
</dbReference>
<dbReference type="AlphaFoldDB" id="A0A062V962"/>
<evidence type="ECO:0000313" key="1">
    <source>
        <dbReference type="EMBL" id="KCZ73073.1"/>
    </source>
</evidence>
<organism evidence="1 2">
    <name type="scientific">Candidatus Methanoperedens nitratireducens</name>
    <dbReference type="NCBI Taxonomy" id="1392998"/>
    <lineage>
        <taxon>Archaea</taxon>
        <taxon>Methanobacteriati</taxon>
        <taxon>Methanobacteriota</taxon>
        <taxon>Stenosarchaea group</taxon>
        <taxon>Methanomicrobia</taxon>
        <taxon>Methanosarcinales</taxon>
        <taxon>ANME-2 cluster</taxon>
        <taxon>Candidatus Methanoperedentaceae</taxon>
        <taxon>Candidatus Methanoperedens</taxon>
    </lineage>
</organism>
<dbReference type="Proteomes" id="UP000027153">
    <property type="component" value="Unassembled WGS sequence"/>
</dbReference>
<dbReference type="OrthoDB" id="36424at2157"/>
<dbReference type="InterPro" id="IPR005358">
    <property type="entry name" value="Puta_zinc/iron-chelating_dom"/>
</dbReference>
<dbReference type="EMBL" id="JMIY01000001">
    <property type="protein sequence ID" value="KCZ73073.1"/>
    <property type="molecule type" value="Genomic_DNA"/>
</dbReference>
<protein>
    <submittedName>
        <fullName evidence="1">Putative Fe-S oxidoreductase</fullName>
    </submittedName>
</protein>
<proteinExistence type="predicted"/>
<reference evidence="1 2" key="1">
    <citation type="journal article" date="2013" name="Nature">
        <title>Anaerobic oxidation of methane coupled to nitrate reduction in a novel archaeal lineage.</title>
        <authorList>
            <person name="Haroon M.F."/>
            <person name="Hu S."/>
            <person name="Shi Y."/>
            <person name="Imelfort M."/>
            <person name="Keller J."/>
            <person name="Hugenholtz P."/>
            <person name="Yuan Z."/>
            <person name="Tyson G.W."/>
        </authorList>
    </citation>
    <scope>NUCLEOTIDE SEQUENCE [LARGE SCALE GENOMIC DNA]</scope>
    <source>
        <strain evidence="1 2">ANME-2d</strain>
    </source>
</reference>
<evidence type="ECO:0000313" key="2">
    <source>
        <dbReference type="Proteomes" id="UP000027153"/>
    </source>
</evidence>
<gene>
    <name evidence="1" type="ORF">ANME2D_00132</name>
</gene>
<comment type="caution">
    <text evidence="1">The sequence shown here is derived from an EMBL/GenBank/DDBJ whole genome shotgun (WGS) entry which is preliminary data.</text>
</comment>